<sequence length="67" mass="7654">MRLSWQRTTDLRLVRLHLSATTHALPCVCWLVAAGSKAETQWKSTKGNLWGTRVRSTRLYAILNKSN</sequence>
<accession>A0A8T1TKA9</accession>
<dbReference type="AlphaFoldDB" id="A0A8T1TKA9"/>
<dbReference type="Proteomes" id="UP000688947">
    <property type="component" value="Unassembled WGS sequence"/>
</dbReference>
<comment type="caution">
    <text evidence="1">The sequence shown here is derived from an EMBL/GenBank/DDBJ whole genome shotgun (WGS) entry which is preliminary data.</text>
</comment>
<proteinExistence type="predicted"/>
<evidence type="ECO:0000313" key="1">
    <source>
        <dbReference type="EMBL" id="KAG6942392.1"/>
    </source>
</evidence>
<gene>
    <name evidence="1" type="ORF">JG687_00019099</name>
</gene>
<dbReference type="EMBL" id="JAENGZ010003003">
    <property type="protein sequence ID" value="KAG6942392.1"/>
    <property type="molecule type" value="Genomic_DNA"/>
</dbReference>
<protein>
    <submittedName>
        <fullName evidence="1">Uncharacterized protein</fullName>
    </submittedName>
</protein>
<evidence type="ECO:0000313" key="2">
    <source>
        <dbReference type="Proteomes" id="UP000688947"/>
    </source>
</evidence>
<reference evidence="1" key="1">
    <citation type="submission" date="2021-01" db="EMBL/GenBank/DDBJ databases">
        <title>Phytophthora aleatoria, a newly-described species from Pinus radiata is distinct from Phytophthora cactorum isolates based on comparative genomics.</title>
        <authorList>
            <person name="Mcdougal R."/>
            <person name="Panda P."/>
            <person name="Williams N."/>
            <person name="Studholme D.J."/>
        </authorList>
    </citation>
    <scope>NUCLEOTIDE SEQUENCE</scope>
    <source>
        <strain evidence="1">NZFS 3830</strain>
    </source>
</reference>
<organism evidence="1 2">
    <name type="scientific">Phytophthora cactorum</name>
    <dbReference type="NCBI Taxonomy" id="29920"/>
    <lineage>
        <taxon>Eukaryota</taxon>
        <taxon>Sar</taxon>
        <taxon>Stramenopiles</taxon>
        <taxon>Oomycota</taxon>
        <taxon>Peronosporomycetes</taxon>
        <taxon>Peronosporales</taxon>
        <taxon>Peronosporaceae</taxon>
        <taxon>Phytophthora</taxon>
    </lineage>
</organism>
<name>A0A8T1TKA9_9STRA</name>